<evidence type="ECO:0000256" key="4">
    <source>
        <dbReference type="ARBA" id="ARBA00023163"/>
    </source>
</evidence>
<dbReference type="GO" id="GO:0003677">
    <property type="term" value="F:DNA binding"/>
    <property type="evidence" value="ECO:0007669"/>
    <property type="project" value="UniProtKB-KW"/>
</dbReference>
<dbReference type="GO" id="GO:0006355">
    <property type="term" value="P:regulation of DNA-templated transcription"/>
    <property type="evidence" value="ECO:0007669"/>
    <property type="project" value="InterPro"/>
</dbReference>
<keyword evidence="4" id="KW-0804">Transcription</keyword>
<evidence type="ECO:0000313" key="6">
    <source>
        <dbReference type="EMBL" id="STY43983.1"/>
    </source>
</evidence>
<dbReference type="PROSITE" id="PS51063">
    <property type="entry name" value="HTH_CRP_2"/>
    <property type="match status" value="1"/>
</dbReference>
<dbReference type="InterPro" id="IPR018490">
    <property type="entry name" value="cNMP-bd_dom_sf"/>
</dbReference>
<dbReference type="SUPFAM" id="SSF46785">
    <property type="entry name" value="Winged helix' DNA-binding domain"/>
    <property type="match status" value="1"/>
</dbReference>
<dbReference type="EMBL" id="UGPG01000001">
    <property type="protein sequence ID" value="STY43983.1"/>
    <property type="molecule type" value="Genomic_DNA"/>
</dbReference>
<dbReference type="Pfam" id="PF13545">
    <property type="entry name" value="HTH_Crp_2"/>
    <property type="match status" value="1"/>
</dbReference>
<dbReference type="SMART" id="SM00419">
    <property type="entry name" value="HTH_CRP"/>
    <property type="match status" value="1"/>
</dbReference>
<dbReference type="Gene3D" id="2.60.120.10">
    <property type="entry name" value="Jelly Rolls"/>
    <property type="match status" value="1"/>
</dbReference>
<dbReference type="InterPro" id="IPR012318">
    <property type="entry name" value="HTH_CRP"/>
</dbReference>
<evidence type="ECO:0000256" key="1">
    <source>
        <dbReference type="ARBA" id="ARBA00023015"/>
    </source>
</evidence>
<evidence type="ECO:0000313" key="7">
    <source>
        <dbReference type="Proteomes" id="UP000254879"/>
    </source>
</evidence>
<dbReference type="Proteomes" id="UP000254879">
    <property type="component" value="Unassembled WGS sequence"/>
</dbReference>
<sequence length="226" mass="25874">MDILQAVKESELCQDLTATQFAEFIETITIHEQNYQSNEILFYTSEPAKLFLLINGNVTIAKDTLNGKRILGKSIVEKGKIIGDVYFASNRNPFWEYGLALKHTKVIEIGHFDPESMKTLDVELQNQLLINLLKSISEKFEYIGEKVKMVSETSVRAKIVNYLVNRQLSDGSILLTETREEVADYLDITRPSLSRELSRMQKEGIIAIQGKKMWIMDEEVFASFIQ</sequence>
<dbReference type="InterPro" id="IPR036390">
    <property type="entry name" value="WH_DNA-bd_sf"/>
</dbReference>
<dbReference type="AlphaFoldDB" id="A0A378MEM6"/>
<dbReference type="PRINTS" id="PR00034">
    <property type="entry name" value="HTHCRP"/>
</dbReference>
<dbReference type="RefSeq" id="WP_115345807.1">
    <property type="nucleotide sequence ID" value="NZ_UGPG01000001.1"/>
</dbReference>
<reference evidence="6 7" key="1">
    <citation type="submission" date="2018-06" db="EMBL/GenBank/DDBJ databases">
        <authorList>
            <consortium name="Pathogen Informatics"/>
            <person name="Doyle S."/>
        </authorList>
    </citation>
    <scope>NUCLEOTIDE SEQUENCE [LARGE SCALE GENOMIC DNA]</scope>
    <source>
        <strain evidence="7">NCTC 10815</strain>
    </source>
</reference>
<gene>
    <name evidence="6" type="primary">fnr</name>
    <name evidence="6" type="ORF">NCTC10815_01292</name>
</gene>
<accession>A0A378MEM6</accession>
<keyword evidence="2" id="KW-0238">DNA-binding</keyword>
<evidence type="ECO:0000256" key="2">
    <source>
        <dbReference type="ARBA" id="ARBA00023125"/>
    </source>
</evidence>
<dbReference type="InterPro" id="IPR014710">
    <property type="entry name" value="RmlC-like_jellyroll"/>
</dbReference>
<name>A0A378MEM6_LISGR</name>
<feature type="domain" description="HTH crp-type" evidence="5">
    <location>
        <begin position="153"/>
        <end position="219"/>
    </location>
</feature>
<organism evidence="6 7">
    <name type="scientific">Listeria grayi</name>
    <name type="common">Listeria murrayi</name>
    <dbReference type="NCBI Taxonomy" id="1641"/>
    <lineage>
        <taxon>Bacteria</taxon>
        <taxon>Bacillati</taxon>
        <taxon>Bacillota</taxon>
        <taxon>Bacilli</taxon>
        <taxon>Bacillales</taxon>
        <taxon>Listeriaceae</taxon>
        <taxon>Listeria</taxon>
    </lineage>
</organism>
<evidence type="ECO:0000259" key="5">
    <source>
        <dbReference type="PROSITE" id="PS51063"/>
    </source>
</evidence>
<keyword evidence="1" id="KW-0805">Transcription regulation</keyword>
<proteinExistence type="predicted"/>
<evidence type="ECO:0000256" key="3">
    <source>
        <dbReference type="ARBA" id="ARBA00023159"/>
    </source>
</evidence>
<protein>
    <submittedName>
        <fullName evidence="6">Fumarate and nitrate reduction regulatory protein</fullName>
    </submittedName>
</protein>
<dbReference type="SUPFAM" id="SSF51206">
    <property type="entry name" value="cAMP-binding domain-like"/>
    <property type="match status" value="1"/>
</dbReference>
<keyword evidence="3" id="KW-0010">Activator</keyword>